<dbReference type="RefSeq" id="WP_147547017.1">
    <property type="nucleotide sequence ID" value="NZ_SAYD01000018.1"/>
</dbReference>
<keyword evidence="2" id="KW-0808">Transferase</keyword>
<evidence type="ECO:0000313" key="3">
    <source>
        <dbReference type="Proteomes" id="UP000325002"/>
    </source>
</evidence>
<evidence type="ECO:0000313" key="2">
    <source>
        <dbReference type="EMBL" id="TXJ38716.1"/>
    </source>
</evidence>
<dbReference type="InterPro" id="IPR006342">
    <property type="entry name" value="FkbM_mtfrase"/>
</dbReference>
<dbReference type="Pfam" id="PF05050">
    <property type="entry name" value="Methyltransf_21"/>
    <property type="match status" value="1"/>
</dbReference>
<accession>A0A5C8FMS6</accession>
<proteinExistence type="predicted"/>
<protein>
    <submittedName>
        <fullName evidence="2">FkbM family methyltransferase</fullName>
    </submittedName>
</protein>
<comment type="caution">
    <text evidence="2">The sequence shown here is derived from an EMBL/GenBank/DDBJ whole genome shotgun (WGS) entry which is preliminary data.</text>
</comment>
<feature type="domain" description="Methyltransferase FkbM" evidence="1">
    <location>
        <begin position="241"/>
        <end position="397"/>
    </location>
</feature>
<dbReference type="EMBL" id="SAYD01000018">
    <property type="protein sequence ID" value="TXJ38716.1"/>
    <property type="molecule type" value="Genomic_DNA"/>
</dbReference>
<keyword evidence="2" id="KW-0489">Methyltransferase</keyword>
<dbReference type="PANTHER" id="PTHR34203">
    <property type="entry name" value="METHYLTRANSFERASE, FKBM FAMILY PROTEIN"/>
    <property type="match status" value="1"/>
</dbReference>
<dbReference type="PANTHER" id="PTHR34203:SF15">
    <property type="entry name" value="SLL1173 PROTEIN"/>
    <property type="match status" value="1"/>
</dbReference>
<dbReference type="NCBIfam" id="TIGR01444">
    <property type="entry name" value="fkbM_fam"/>
    <property type="match status" value="1"/>
</dbReference>
<dbReference type="GO" id="GO:0008168">
    <property type="term" value="F:methyltransferase activity"/>
    <property type="evidence" value="ECO:0007669"/>
    <property type="project" value="UniProtKB-KW"/>
</dbReference>
<evidence type="ECO:0000259" key="1">
    <source>
        <dbReference type="Pfam" id="PF05050"/>
    </source>
</evidence>
<name>A0A5C8FMS6_9SPIR</name>
<gene>
    <name evidence="2" type="ORF">EPJ81_06175</name>
</gene>
<dbReference type="SUPFAM" id="SSF53335">
    <property type="entry name" value="S-adenosyl-L-methionine-dependent methyltransferases"/>
    <property type="match status" value="1"/>
</dbReference>
<sequence>MIKFFQKSETDKYIIIKILFIKITFKKKPRKNKPQKSDIDTIVWWIPIKSLRDSIRNIYYEYKNNLNQSNSRIDNLYPFIENGYLDIYKRFDNSHTFLVERFNYIYKNVYNLKYPQKSWERGWIDKFYSDMENMDIQNLYYKLIENLDNESVNEVSKIIARIQYSVNHINENYIDIYTKEEMLKINDIRKNFINNKLKLGDVYKYEKYLLPIDHFEVSVFYYKHEIMNINKDYIKDKSIIDVGGFIGDSALILSDYTNHNVYTFEPSKHNFENMLKTIKINNKKNIIAINKGLGKKSSKEKLYFYGSASTANENNVVNSVSSEYSEEIEIITLDNFVADNNLLVGLIKVDIEGLEQDFLKGAENTIKTQKPTLIISIYHSASDFFKIKPLIESWNLGYNFKIVKPLDGQILLETILIAELK</sequence>
<dbReference type="GO" id="GO:0032259">
    <property type="term" value="P:methylation"/>
    <property type="evidence" value="ECO:0007669"/>
    <property type="project" value="UniProtKB-KW"/>
</dbReference>
<dbReference type="InterPro" id="IPR052514">
    <property type="entry name" value="SAM-dependent_MTase"/>
</dbReference>
<dbReference type="AlphaFoldDB" id="A0A5C8FMS6"/>
<dbReference type="InterPro" id="IPR029063">
    <property type="entry name" value="SAM-dependent_MTases_sf"/>
</dbReference>
<organism evidence="2 3">
    <name type="scientific">Brachyspira aalborgi</name>
    <dbReference type="NCBI Taxonomy" id="29522"/>
    <lineage>
        <taxon>Bacteria</taxon>
        <taxon>Pseudomonadati</taxon>
        <taxon>Spirochaetota</taxon>
        <taxon>Spirochaetia</taxon>
        <taxon>Brachyspirales</taxon>
        <taxon>Brachyspiraceae</taxon>
        <taxon>Brachyspira</taxon>
    </lineage>
</organism>
<dbReference type="Gene3D" id="3.40.50.150">
    <property type="entry name" value="Vaccinia Virus protein VP39"/>
    <property type="match status" value="1"/>
</dbReference>
<dbReference type="Proteomes" id="UP000325002">
    <property type="component" value="Unassembled WGS sequence"/>
</dbReference>
<reference evidence="2 3" key="1">
    <citation type="journal article" date="1992" name="Lakartidningen">
        <title>[Penicillin V and not amoxicillin is the first choice preparation in acute otitis].</title>
        <authorList>
            <person name="Kamme C."/>
            <person name="Lundgren K."/>
            <person name="Prellner K."/>
        </authorList>
    </citation>
    <scope>NUCLEOTIDE SEQUENCE [LARGE SCALE GENOMIC DNA]</scope>
    <source>
        <strain evidence="2 3">PC3997IV</strain>
    </source>
</reference>